<evidence type="ECO:0000259" key="10">
    <source>
        <dbReference type="Pfam" id="PF09335"/>
    </source>
</evidence>
<feature type="transmembrane region" description="Helical" evidence="9">
    <location>
        <begin position="20"/>
        <end position="38"/>
    </location>
</feature>
<name>A0A4U9W6D2_SERFO</name>
<evidence type="ECO:0000256" key="6">
    <source>
        <dbReference type="ARBA" id="ARBA00022989"/>
    </source>
</evidence>
<sequence>MDVLREIVHALWTQDFTALADPSVIWVVYAVLFTTLFLENGLLPASFLPGDSLLLLAGALIAKGVMNFIPTLIILTVAASLGCWLSYLQGRWLGHTSVVKGWLLQLPAQYHQRAHMLFNRHGLVALLIGRFLAFVRTLLPTMAGISGLNSARFQIFNWLSGLLWVGSVVTLGYAFSQIPLVKRHEDQVMAGLMILPMVLLVVGLLGVMLVVWRKKTRILSQVAVLPTATVTHIVMPLIPV</sequence>
<evidence type="ECO:0000256" key="5">
    <source>
        <dbReference type="ARBA" id="ARBA00022692"/>
    </source>
</evidence>
<feature type="transmembrane region" description="Helical" evidence="9">
    <location>
        <begin position="123"/>
        <end position="143"/>
    </location>
</feature>
<organism evidence="11">
    <name type="scientific">Serratia fonticola</name>
    <dbReference type="NCBI Taxonomy" id="47917"/>
    <lineage>
        <taxon>Bacteria</taxon>
        <taxon>Pseudomonadati</taxon>
        <taxon>Pseudomonadota</taxon>
        <taxon>Gammaproteobacteria</taxon>
        <taxon>Enterobacterales</taxon>
        <taxon>Yersiniaceae</taxon>
        <taxon>Serratia</taxon>
    </lineage>
</organism>
<gene>
    <name evidence="11" type="primary">yghB</name>
    <name evidence="11" type="ORF">NCTC12965_06706</name>
</gene>
<evidence type="ECO:0000256" key="7">
    <source>
        <dbReference type="ARBA" id="ARBA00023136"/>
    </source>
</evidence>
<feature type="transmembrane region" description="Helical" evidence="9">
    <location>
        <begin position="68"/>
        <end position="88"/>
    </location>
</feature>
<evidence type="ECO:0000256" key="1">
    <source>
        <dbReference type="ARBA" id="ARBA00004429"/>
    </source>
</evidence>
<keyword evidence="4" id="KW-0997">Cell inner membrane</keyword>
<dbReference type="InterPro" id="IPR032816">
    <property type="entry name" value="VTT_dom"/>
</dbReference>
<evidence type="ECO:0000256" key="8">
    <source>
        <dbReference type="ARBA" id="ARBA00040772"/>
    </source>
</evidence>
<evidence type="ECO:0000256" key="9">
    <source>
        <dbReference type="RuleBase" id="RU367016"/>
    </source>
</evidence>
<feature type="transmembrane region" description="Helical" evidence="9">
    <location>
        <begin position="155"/>
        <end position="176"/>
    </location>
</feature>
<keyword evidence="5 9" id="KW-0812">Transmembrane</keyword>
<comment type="subcellular location">
    <subcellularLocation>
        <location evidence="1">Cell inner membrane</location>
        <topology evidence="1">Multi-pass membrane protein</topology>
    </subcellularLocation>
    <subcellularLocation>
        <location evidence="9">Cell membrane</location>
        <topology evidence="9">Multi-pass membrane protein</topology>
    </subcellularLocation>
</comment>
<reference evidence="11" key="1">
    <citation type="submission" date="2019-05" db="EMBL/GenBank/DDBJ databases">
        <authorList>
            <consortium name="Pathogen Informatics"/>
        </authorList>
    </citation>
    <scope>NUCLEOTIDE SEQUENCE [LARGE SCALE GENOMIC DNA]</scope>
    <source>
        <strain evidence="11">NCTC12965</strain>
    </source>
</reference>
<keyword evidence="6 9" id="KW-1133">Transmembrane helix</keyword>
<keyword evidence="3 9" id="KW-1003">Cell membrane</keyword>
<dbReference type="InterPro" id="IPR032818">
    <property type="entry name" value="DedA-like"/>
</dbReference>
<feature type="transmembrane region" description="Helical" evidence="9">
    <location>
        <begin position="188"/>
        <end position="212"/>
    </location>
</feature>
<evidence type="ECO:0000256" key="2">
    <source>
        <dbReference type="ARBA" id="ARBA00010792"/>
    </source>
</evidence>
<dbReference type="GO" id="GO:0005886">
    <property type="term" value="C:plasma membrane"/>
    <property type="evidence" value="ECO:0007669"/>
    <property type="project" value="UniProtKB-SubCell"/>
</dbReference>
<dbReference type="Pfam" id="PF09335">
    <property type="entry name" value="VTT_dom"/>
    <property type="match status" value="1"/>
</dbReference>
<feature type="domain" description="VTT" evidence="10">
    <location>
        <begin position="48"/>
        <end position="173"/>
    </location>
</feature>
<dbReference type="PANTHER" id="PTHR30353:SF10">
    <property type="entry name" value="INNER MEMBRANE PROTEIN YGHB"/>
    <property type="match status" value="1"/>
</dbReference>
<accession>A0A4U9W6D2</accession>
<protein>
    <recommendedName>
        <fullName evidence="8">Inner membrane protein YghB</fullName>
    </recommendedName>
</protein>
<dbReference type="EMBL" id="CABEEZ010000133">
    <property type="protein sequence ID" value="VTR54329.1"/>
    <property type="molecule type" value="Genomic_DNA"/>
</dbReference>
<dbReference type="AlphaFoldDB" id="A0A4U9W6D2"/>
<keyword evidence="7 9" id="KW-0472">Membrane</keyword>
<evidence type="ECO:0000313" key="11">
    <source>
        <dbReference type="EMBL" id="VTR54329.1"/>
    </source>
</evidence>
<proteinExistence type="inferred from homology"/>
<evidence type="ECO:0000256" key="3">
    <source>
        <dbReference type="ARBA" id="ARBA00022475"/>
    </source>
</evidence>
<dbReference type="PANTHER" id="PTHR30353">
    <property type="entry name" value="INNER MEMBRANE PROTEIN DEDA-RELATED"/>
    <property type="match status" value="1"/>
</dbReference>
<evidence type="ECO:0000256" key="4">
    <source>
        <dbReference type="ARBA" id="ARBA00022519"/>
    </source>
</evidence>
<comment type="similarity">
    <text evidence="2 9">Belongs to the DedA family.</text>
</comment>